<dbReference type="Pfam" id="PF10267">
    <property type="entry name" value="Tmemb_cc2"/>
    <property type="match status" value="1"/>
</dbReference>
<evidence type="ECO:0000256" key="5">
    <source>
        <dbReference type="ARBA" id="ARBA00023054"/>
    </source>
</evidence>
<keyword evidence="3" id="KW-0812">Transmembrane</keyword>
<dbReference type="PANTHER" id="PTHR17613:SF14">
    <property type="entry name" value="DEMENTIN, ISOFORM H"/>
    <property type="match status" value="1"/>
</dbReference>
<evidence type="ECO:0000256" key="7">
    <source>
        <dbReference type="SAM" id="Coils"/>
    </source>
</evidence>
<organism evidence="11">
    <name type="scientific">Soboliphyme baturini</name>
    <dbReference type="NCBI Taxonomy" id="241478"/>
    <lineage>
        <taxon>Eukaryota</taxon>
        <taxon>Metazoa</taxon>
        <taxon>Ecdysozoa</taxon>
        <taxon>Nematoda</taxon>
        <taxon>Enoplea</taxon>
        <taxon>Dorylaimia</taxon>
        <taxon>Dioctophymatida</taxon>
        <taxon>Dioctophymatoidea</taxon>
        <taxon>Soboliphymatidae</taxon>
        <taxon>Soboliphyme</taxon>
    </lineage>
</organism>
<feature type="coiled-coil region" evidence="7">
    <location>
        <begin position="127"/>
        <end position="154"/>
    </location>
</feature>
<dbReference type="PANTHER" id="PTHR17613">
    <property type="entry name" value="CEREBRAL PROTEIN-11-RELATED"/>
    <property type="match status" value="1"/>
</dbReference>
<evidence type="ECO:0000256" key="3">
    <source>
        <dbReference type="ARBA" id="ARBA00022692"/>
    </source>
</evidence>
<protein>
    <submittedName>
        <fullName evidence="11">SynN domain-containing protein</fullName>
    </submittedName>
</protein>
<dbReference type="AlphaFoldDB" id="A0A183II52"/>
<comment type="similarity">
    <text evidence="2">Belongs to the TEX28 family.</text>
</comment>
<gene>
    <name evidence="9" type="ORF">SBAD_LOCUS3297</name>
</gene>
<evidence type="ECO:0000256" key="6">
    <source>
        <dbReference type="ARBA" id="ARBA00023136"/>
    </source>
</evidence>
<keyword evidence="4" id="KW-1133">Transmembrane helix</keyword>
<dbReference type="EMBL" id="UZAM01007671">
    <property type="protein sequence ID" value="VDP00685.1"/>
    <property type="molecule type" value="Genomic_DNA"/>
</dbReference>
<dbReference type="InterPro" id="IPR019394">
    <property type="entry name" value="TEX28/TMCC"/>
</dbReference>
<evidence type="ECO:0000313" key="9">
    <source>
        <dbReference type="EMBL" id="VDP00685.1"/>
    </source>
</evidence>
<keyword evidence="6" id="KW-0472">Membrane</keyword>
<sequence>MCAMTAAADPQSSTLSPAWQDVMFGLEIDDVWLIVVTSGGAAVEGSQSQHLDSVSSDKSVVGHVNEYEDEKERLLRKIELVGEKIKVAVKSKEADVEEFLRLTSSVSVVAPDNPQMMRVRQMFDKKNKKSTQTINSLQKKLENYRKRLKDLNEGVLHRGITETMLSNMGQGLKDVGTNIKESLSEYTGSVMSVPKDIALKLRKSKFGSTDFIPASGDEVSYQKKVGSSPGKAPDQKCTFYNSER</sequence>
<evidence type="ECO:0000256" key="8">
    <source>
        <dbReference type="SAM" id="MobiDB-lite"/>
    </source>
</evidence>
<name>A0A183II52_9BILA</name>
<comment type="subcellular location">
    <subcellularLocation>
        <location evidence="1">Membrane</location>
    </subcellularLocation>
</comment>
<reference evidence="11" key="1">
    <citation type="submission" date="2016-06" db="UniProtKB">
        <authorList>
            <consortium name="WormBaseParasite"/>
        </authorList>
    </citation>
    <scope>IDENTIFICATION</scope>
</reference>
<evidence type="ECO:0000256" key="4">
    <source>
        <dbReference type="ARBA" id="ARBA00022989"/>
    </source>
</evidence>
<feature type="region of interest" description="Disordered" evidence="8">
    <location>
        <begin position="219"/>
        <end position="244"/>
    </location>
</feature>
<keyword evidence="10" id="KW-1185">Reference proteome</keyword>
<dbReference type="GO" id="GO:0016020">
    <property type="term" value="C:membrane"/>
    <property type="evidence" value="ECO:0007669"/>
    <property type="project" value="UniProtKB-SubCell"/>
</dbReference>
<reference evidence="9 10" key="2">
    <citation type="submission" date="2018-11" db="EMBL/GenBank/DDBJ databases">
        <authorList>
            <consortium name="Pathogen Informatics"/>
        </authorList>
    </citation>
    <scope>NUCLEOTIDE SEQUENCE [LARGE SCALE GENOMIC DNA]</scope>
</reference>
<proteinExistence type="inferred from homology"/>
<evidence type="ECO:0000256" key="2">
    <source>
        <dbReference type="ARBA" id="ARBA00008108"/>
    </source>
</evidence>
<evidence type="ECO:0000313" key="10">
    <source>
        <dbReference type="Proteomes" id="UP000270296"/>
    </source>
</evidence>
<dbReference type="OrthoDB" id="10072335at2759"/>
<evidence type="ECO:0000313" key="11">
    <source>
        <dbReference type="WBParaSite" id="SBAD_0000345101-mRNA-1"/>
    </source>
</evidence>
<evidence type="ECO:0000256" key="1">
    <source>
        <dbReference type="ARBA" id="ARBA00004370"/>
    </source>
</evidence>
<dbReference type="Proteomes" id="UP000270296">
    <property type="component" value="Unassembled WGS sequence"/>
</dbReference>
<accession>A0A183II52</accession>
<keyword evidence="5 7" id="KW-0175">Coiled coil</keyword>
<dbReference type="WBParaSite" id="SBAD_0000345101-mRNA-1">
    <property type="protein sequence ID" value="SBAD_0000345101-mRNA-1"/>
    <property type="gene ID" value="SBAD_0000345101"/>
</dbReference>
<dbReference type="GO" id="GO:0012505">
    <property type="term" value="C:endomembrane system"/>
    <property type="evidence" value="ECO:0007669"/>
    <property type="project" value="TreeGrafter"/>
</dbReference>